<evidence type="ECO:0000313" key="3">
    <source>
        <dbReference type="EMBL" id="GMM52088.1"/>
    </source>
</evidence>
<dbReference type="PANTHER" id="PTHR12276">
    <property type="entry name" value="EPSIN/ENT-RELATED"/>
    <property type="match status" value="1"/>
</dbReference>
<dbReference type="InterPro" id="IPR008942">
    <property type="entry name" value="ENTH_VHS"/>
</dbReference>
<protein>
    <submittedName>
        <fullName evidence="3">Ent3 protein</fullName>
    </submittedName>
</protein>
<feature type="compositionally biased region" description="Acidic residues" evidence="1">
    <location>
        <begin position="264"/>
        <end position="274"/>
    </location>
</feature>
<dbReference type="GO" id="GO:0005768">
    <property type="term" value="C:endosome"/>
    <property type="evidence" value="ECO:0007669"/>
    <property type="project" value="TreeGrafter"/>
</dbReference>
<organism evidence="3 4">
    <name type="scientific">Starmerella bacillaris</name>
    <name type="common">Yeast</name>
    <name type="synonym">Candida zemplinina</name>
    <dbReference type="NCBI Taxonomy" id="1247836"/>
    <lineage>
        <taxon>Eukaryota</taxon>
        <taxon>Fungi</taxon>
        <taxon>Dikarya</taxon>
        <taxon>Ascomycota</taxon>
        <taxon>Saccharomycotina</taxon>
        <taxon>Dipodascomycetes</taxon>
        <taxon>Dipodascales</taxon>
        <taxon>Trichomonascaceae</taxon>
        <taxon>Starmerella</taxon>
    </lineage>
</organism>
<dbReference type="SUPFAM" id="SSF48464">
    <property type="entry name" value="ENTH/VHS domain"/>
    <property type="match status" value="1"/>
</dbReference>
<feature type="compositionally biased region" description="Low complexity" evidence="1">
    <location>
        <begin position="376"/>
        <end position="389"/>
    </location>
</feature>
<dbReference type="GO" id="GO:0005543">
    <property type="term" value="F:phospholipid binding"/>
    <property type="evidence" value="ECO:0007669"/>
    <property type="project" value="TreeGrafter"/>
</dbReference>
<proteinExistence type="predicted"/>
<dbReference type="GO" id="GO:0030276">
    <property type="term" value="F:clathrin binding"/>
    <property type="evidence" value="ECO:0007669"/>
    <property type="project" value="TreeGrafter"/>
</dbReference>
<keyword evidence="4" id="KW-1185">Reference proteome</keyword>
<feature type="region of interest" description="Disordered" evidence="1">
    <location>
        <begin position="159"/>
        <end position="179"/>
    </location>
</feature>
<evidence type="ECO:0000256" key="1">
    <source>
        <dbReference type="SAM" id="MobiDB-lite"/>
    </source>
</evidence>
<feature type="compositionally biased region" description="Polar residues" evidence="1">
    <location>
        <begin position="163"/>
        <end position="177"/>
    </location>
</feature>
<dbReference type="GO" id="GO:0005829">
    <property type="term" value="C:cytosol"/>
    <property type="evidence" value="ECO:0007669"/>
    <property type="project" value="GOC"/>
</dbReference>
<comment type="caution">
    <text evidence="3">The sequence shown here is derived from an EMBL/GenBank/DDBJ whole genome shotgun (WGS) entry which is preliminary data.</text>
</comment>
<dbReference type="CDD" id="cd16992">
    <property type="entry name" value="ENTH_Ent3"/>
    <property type="match status" value="1"/>
</dbReference>
<evidence type="ECO:0000313" key="4">
    <source>
        <dbReference type="Proteomes" id="UP001362899"/>
    </source>
</evidence>
<dbReference type="Pfam" id="PF01417">
    <property type="entry name" value="ENTH"/>
    <property type="match status" value="1"/>
</dbReference>
<dbReference type="AlphaFoldDB" id="A0AAV5RLM8"/>
<evidence type="ECO:0000259" key="2">
    <source>
        <dbReference type="PROSITE" id="PS50942"/>
    </source>
</evidence>
<dbReference type="Proteomes" id="UP001362899">
    <property type="component" value="Unassembled WGS sequence"/>
</dbReference>
<gene>
    <name evidence="3" type="ORF">DASB73_030510</name>
</gene>
<feature type="compositionally biased region" description="Low complexity" evidence="1">
    <location>
        <begin position="295"/>
        <end position="319"/>
    </location>
</feature>
<sequence>MDNIAQQLSNVSIYDVKASFRKAQNAVLNFSDMEAKVREATNNEPWGTPTSVMQQIADGTNNYQQFHEIMPFVYRRFTEKSAHSWRQIYKALQLLDYLVKNGSERVVDYSRSHIAVIELLRHFSYIDSKGVDQGESIRKRSEELVKLLNSTEVLRAERKKAKQLNSKTGVSSSSWSRGNPSFNAGGFGGSGKKYGGISSDTYKSMKYGSSGANQVFGDGGGFDGSNHIVANSEYDNDDFEEYVVETNVDDRKKNKSEPKKEPQPQEEEDDDDFADFQSAPPPTKTTANADILDLFSAPTPATPSTTTSTYTQTTASFSFQPTPQQTDNVLQSSVQPPTKVQPPSAQPAPKVDLFDSLWESSKTIDFTTVATPVAPITPVTPAAPAASATQKSSDLPPTSTQTPAPQPGATAGDIVDLLSF</sequence>
<dbReference type="SMART" id="SM00273">
    <property type="entry name" value="ENTH"/>
    <property type="match status" value="1"/>
</dbReference>
<reference evidence="3 4" key="1">
    <citation type="journal article" date="2023" name="Elife">
        <title>Identification of key yeast species and microbe-microbe interactions impacting larval growth of Drosophila in the wild.</title>
        <authorList>
            <person name="Mure A."/>
            <person name="Sugiura Y."/>
            <person name="Maeda R."/>
            <person name="Honda K."/>
            <person name="Sakurai N."/>
            <person name="Takahashi Y."/>
            <person name="Watada M."/>
            <person name="Katoh T."/>
            <person name="Gotoh A."/>
            <person name="Gotoh Y."/>
            <person name="Taniguchi I."/>
            <person name="Nakamura K."/>
            <person name="Hayashi T."/>
            <person name="Katayama T."/>
            <person name="Uemura T."/>
            <person name="Hattori Y."/>
        </authorList>
    </citation>
    <scope>NUCLEOTIDE SEQUENCE [LARGE SCALE GENOMIC DNA]</scope>
    <source>
        <strain evidence="3 4">SB-73</strain>
    </source>
</reference>
<dbReference type="GO" id="GO:0006895">
    <property type="term" value="P:Golgi to endosome transport"/>
    <property type="evidence" value="ECO:0007669"/>
    <property type="project" value="TreeGrafter"/>
</dbReference>
<feature type="domain" description="ENTH" evidence="2">
    <location>
        <begin position="25"/>
        <end position="158"/>
    </location>
</feature>
<dbReference type="PROSITE" id="PS50942">
    <property type="entry name" value="ENTH"/>
    <property type="match status" value="1"/>
</dbReference>
<feature type="compositionally biased region" description="Polar residues" evidence="1">
    <location>
        <begin position="320"/>
        <end position="343"/>
    </location>
</feature>
<dbReference type="GO" id="GO:0030125">
    <property type="term" value="C:clathrin vesicle coat"/>
    <property type="evidence" value="ECO:0007669"/>
    <property type="project" value="TreeGrafter"/>
</dbReference>
<dbReference type="PANTHER" id="PTHR12276:SF45">
    <property type="entry name" value="CLATHRIN INTERACTOR 1"/>
    <property type="match status" value="1"/>
</dbReference>
<feature type="region of interest" description="Disordered" evidence="1">
    <location>
        <begin position="376"/>
        <end position="415"/>
    </location>
</feature>
<dbReference type="FunFam" id="1.25.40.90:FF:000006">
    <property type="entry name" value="Clathrin interactor 1"/>
    <property type="match status" value="1"/>
</dbReference>
<dbReference type="GO" id="GO:0005886">
    <property type="term" value="C:plasma membrane"/>
    <property type="evidence" value="ECO:0007669"/>
    <property type="project" value="TreeGrafter"/>
</dbReference>
<feature type="region of interest" description="Disordered" evidence="1">
    <location>
        <begin position="246"/>
        <end position="350"/>
    </location>
</feature>
<accession>A0AAV5RLM8</accession>
<feature type="compositionally biased region" description="Low complexity" evidence="1">
    <location>
        <begin position="396"/>
        <end position="412"/>
    </location>
</feature>
<dbReference type="EMBL" id="BTGC01000008">
    <property type="protein sequence ID" value="GMM52088.1"/>
    <property type="molecule type" value="Genomic_DNA"/>
</dbReference>
<feature type="compositionally biased region" description="Basic and acidic residues" evidence="1">
    <location>
        <begin position="248"/>
        <end position="263"/>
    </location>
</feature>
<dbReference type="GO" id="GO:0006897">
    <property type="term" value="P:endocytosis"/>
    <property type="evidence" value="ECO:0007669"/>
    <property type="project" value="TreeGrafter"/>
</dbReference>
<dbReference type="Gene3D" id="1.25.40.90">
    <property type="match status" value="1"/>
</dbReference>
<name>A0AAV5RLM8_STABA</name>
<dbReference type="InterPro" id="IPR013809">
    <property type="entry name" value="ENTH"/>
</dbReference>